<evidence type="ECO:0000313" key="2">
    <source>
        <dbReference type="EMBL" id="GAA5094536.1"/>
    </source>
</evidence>
<organism evidence="2 3">
    <name type="scientific">Wohlfahrtiimonas larvae</name>
    <dbReference type="NCBI Taxonomy" id="1157986"/>
    <lineage>
        <taxon>Bacteria</taxon>
        <taxon>Pseudomonadati</taxon>
        <taxon>Pseudomonadota</taxon>
        <taxon>Gammaproteobacteria</taxon>
        <taxon>Cardiobacteriales</taxon>
        <taxon>Ignatzschineriaceae</taxon>
        <taxon>Wohlfahrtiimonas</taxon>
    </lineage>
</organism>
<sequence>MKKLVLFSSLALMIGISTAQEKSGGFKEGFKMMTESVGSSVKEGWDVTKEKTSELSKDAKEGLDKAGDSIMNKIDDMQKSYEVSDADSLHKYLTVSNVKINALDNNRYSVSAILKNITKKPVTFNRKMKKLEVIALDADGIAHFATKESLQESRELVVPADSGIKMQWIFDDVDSGLTIFRLFDVNFSLEN</sequence>
<dbReference type="EMBL" id="BAABKE010000001">
    <property type="protein sequence ID" value="GAA5094536.1"/>
    <property type="molecule type" value="Genomic_DNA"/>
</dbReference>
<keyword evidence="1" id="KW-0732">Signal</keyword>
<evidence type="ECO:0008006" key="4">
    <source>
        <dbReference type="Google" id="ProtNLM"/>
    </source>
</evidence>
<dbReference type="Proteomes" id="UP001500631">
    <property type="component" value="Unassembled WGS sequence"/>
</dbReference>
<evidence type="ECO:0000313" key="3">
    <source>
        <dbReference type="Proteomes" id="UP001500631"/>
    </source>
</evidence>
<protein>
    <recommendedName>
        <fullName evidence="4">DUF4352 domain-containing protein</fullName>
    </recommendedName>
</protein>
<comment type="caution">
    <text evidence="2">The sequence shown here is derived from an EMBL/GenBank/DDBJ whole genome shotgun (WGS) entry which is preliminary data.</text>
</comment>
<feature type="chain" id="PRO_5045905693" description="DUF4352 domain-containing protein" evidence="1">
    <location>
        <begin position="20"/>
        <end position="191"/>
    </location>
</feature>
<proteinExistence type="predicted"/>
<name>A0ABP9MHB7_9GAMM</name>
<keyword evidence="3" id="KW-1185">Reference proteome</keyword>
<evidence type="ECO:0000256" key="1">
    <source>
        <dbReference type="SAM" id="SignalP"/>
    </source>
</evidence>
<gene>
    <name evidence="2" type="ORF">GCM10023338_02910</name>
</gene>
<accession>A0ABP9MHB7</accession>
<dbReference type="RefSeq" id="WP_077926679.1">
    <property type="nucleotide sequence ID" value="NZ_BAABKE010000001.1"/>
</dbReference>
<reference evidence="3" key="1">
    <citation type="journal article" date="2019" name="Int. J. Syst. Evol. Microbiol.">
        <title>The Global Catalogue of Microorganisms (GCM) 10K type strain sequencing project: providing services to taxonomists for standard genome sequencing and annotation.</title>
        <authorList>
            <consortium name="The Broad Institute Genomics Platform"/>
            <consortium name="The Broad Institute Genome Sequencing Center for Infectious Disease"/>
            <person name="Wu L."/>
            <person name="Ma J."/>
        </authorList>
    </citation>
    <scope>NUCLEOTIDE SEQUENCE [LARGE SCALE GENOMIC DNA]</scope>
    <source>
        <strain evidence="3">JCM 18424</strain>
    </source>
</reference>
<feature type="signal peptide" evidence="1">
    <location>
        <begin position="1"/>
        <end position="19"/>
    </location>
</feature>